<keyword evidence="3 6" id="KW-0479">Metal-binding</keyword>
<evidence type="ECO:0000313" key="10">
    <source>
        <dbReference type="Proteomes" id="UP000030960"/>
    </source>
</evidence>
<name>A0A0B3RTE7_9RHOB</name>
<keyword evidence="7" id="KW-0732">Signal</keyword>
<feature type="domain" description="Cytochrome c" evidence="8">
    <location>
        <begin position="18"/>
        <end position="101"/>
    </location>
</feature>
<dbReference type="STRING" id="561184.SAMN05216376_11311"/>
<dbReference type="Pfam" id="PF00034">
    <property type="entry name" value="Cytochrom_C"/>
    <property type="match status" value="1"/>
</dbReference>
<feature type="signal peptide" evidence="7">
    <location>
        <begin position="1"/>
        <end position="20"/>
    </location>
</feature>
<keyword evidence="4" id="KW-0249">Electron transport</keyword>
<dbReference type="PANTHER" id="PTHR33751">
    <property type="entry name" value="CBB3-TYPE CYTOCHROME C OXIDASE SUBUNIT FIXP"/>
    <property type="match status" value="1"/>
</dbReference>
<evidence type="ECO:0000256" key="5">
    <source>
        <dbReference type="ARBA" id="ARBA00023004"/>
    </source>
</evidence>
<sequence length="191" mass="20385">MGPKPAFIAIALAMAAPASADFDAEAFPPYERCALCHGLFGVSANARFPNLAGQEPIYIENQVRAFLSGDRHNDGGQMSSIVTELKPEEIAVVVEWFSTQDPPAPAPQGNAEGRALYEARNCGTCHDAETPYLGVPHLAAQHAGYLVKQMRDFRDGTRGTHLGCLPHGPMMPADDSEIAAIAAYLASVPRP</sequence>
<keyword evidence="5 6" id="KW-0408">Iron</keyword>
<dbReference type="Proteomes" id="UP000030960">
    <property type="component" value="Unassembled WGS sequence"/>
</dbReference>
<dbReference type="InterPro" id="IPR036909">
    <property type="entry name" value="Cyt_c-like_dom_sf"/>
</dbReference>
<dbReference type="PANTHER" id="PTHR33751:SF9">
    <property type="entry name" value="CYTOCHROME C4"/>
    <property type="match status" value="1"/>
</dbReference>
<evidence type="ECO:0000313" key="9">
    <source>
        <dbReference type="EMBL" id="KHQ51302.1"/>
    </source>
</evidence>
<keyword evidence="10" id="KW-1185">Reference proteome</keyword>
<evidence type="ECO:0000256" key="7">
    <source>
        <dbReference type="SAM" id="SignalP"/>
    </source>
</evidence>
<protein>
    <submittedName>
        <fullName evidence="9">Cytochrome c553</fullName>
    </submittedName>
</protein>
<dbReference type="EMBL" id="JSUQ01000018">
    <property type="protein sequence ID" value="KHQ51302.1"/>
    <property type="molecule type" value="Genomic_DNA"/>
</dbReference>
<dbReference type="GO" id="GO:0046872">
    <property type="term" value="F:metal ion binding"/>
    <property type="evidence" value="ECO:0007669"/>
    <property type="project" value="UniProtKB-KW"/>
</dbReference>
<dbReference type="AlphaFoldDB" id="A0A0B3RTE7"/>
<proteinExistence type="predicted"/>
<dbReference type="PROSITE" id="PS51007">
    <property type="entry name" value="CYTC"/>
    <property type="match status" value="2"/>
</dbReference>
<accession>A0A0B3RTE7</accession>
<comment type="caution">
    <text evidence="9">The sequence shown here is derived from an EMBL/GenBank/DDBJ whole genome shotgun (WGS) entry which is preliminary data.</text>
</comment>
<reference evidence="9 10" key="1">
    <citation type="submission" date="2014-10" db="EMBL/GenBank/DDBJ databases">
        <title>Genome sequence of Ponticoccus sp. strain UMTAT08 isolated from clonal culture of toxic dinoflagellate Alexandrium tamiyavanichii.</title>
        <authorList>
            <person name="Gan H.Y."/>
            <person name="Muhd D.-D."/>
            <person name="Mohd Noor M.E."/>
            <person name="Yeong Y.S."/>
            <person name="Usup G."/>
        </authorList>
    </citation>
    <scope>NUCLEOTIDE SEQUENCE [LARGE SCALE GENOMIC DNA]</scope>
    <source>
        <strain evidence="9 10">UMTAT08</strain>
    </source>
</reference>
<evidence type="ECO:0000256" key="6">
    <source>
        <dbReference type="PROSITE-ProRule" id="PRU00433"/>
    </source>
</evidence>
<evidence type="ECO:0000256" key="3">
    <source>
        <dbReference type="ARBA" id="ARBA00022723"/>
    </source>
</evidence>
<dbReference type="InterPro" id="IPR050597">
    <property type="entry name" value="Cytochrome_c_Oxidase_Subunit"/>
</dbReference>
<evidence type="ECO:0000259" key="8">
    <source>
        <dbReference type="PROSITE" id="PS51007"/>
    </source>
</evidence>
<dbReference type="PATRIC" id="fig|1515334.3.peg.4115"/>
<feature type="chain" id="PRO_5002081339" evidence="7">
    <location>
        <begin position="21"/>
        <end position="191"/>
    </location>
</feature>
<keyword evidence="2 6" id="KW-0349">Heme</keyword>
<gene>
    <name evidence="9" type="ORF">OA50_04083</name>
</gene>
<dbReference type="GO" id="GO:0009055">
    <property type="term" value="F:electron transfer activity"/>
    <property type="evidence" value="ECO:0007669"/>
    <property type="project" value="InterPro"/>
</dbReference>
<dbReference type="InterPro" id="IPR009056">
    <property type="entry name" value="Cyt_c-like_dom"/>
</dbReference>
<dbReference type="OrthoDB" id="9773456at2"/>
<evidence type="ECO:0000256" key="2">
    <source>
        <dbReference type="ARBA" id="ARBA00022617"/>
    </source>
</evidence>
<dbReference type="SUPFAM" id="SSF46626">
    <property type="entry name" value="Cytochrome c"/>
    <property type="match status" value="2"/>
</dbReference>
<dbReference type="Gene3D" id="1.10.760.10">
    <property type="entry name" value="Cytochrome c-like domain"/>
    <property type="match status" value="2"/>
</dbReference>
<dbReference type="RefSeq" id="WP_052244699.1">
    <property type="nucleotide sequence ID" value="NZ_JSUQ01000018.1"/>
</dbReference>
<evidence type="ECO:0000256" key="1">
    <source>
        <dbReference type="ARBA" id="ARBA00022448"/>
    </source>
</evidence>
<dbReference type="GO" id="GO:0020037">
    <property type="term" value="F:heme binding"/>
    <property type="evidence" value="ECO:0007669"/>
    <property type="project" value="InterPro"/>
</dbReference>
<keyword evidence="1" id="KW-0813">Transport</keyword>
<organism evidence="9 10">
    <name type="scientific">Mameliella alba</name>
    <dbReference type="NCBI Taxonomy" id="561184"/>
    <lineage>
        <taxon>Bacteria</taxon>
        <taxon>Pseudomonadati</taxon>
        <taxon>Pseudomonadota</taxon>
        <taxon>Alphaproteobacteria</taxon>
        <taxon>Rhodobacterales</taxon>
        <taxon>Roseobacteraceae</taxon>
        <taxon>Mameliella</taxon>
    </lineage>
</organism>
<feature type="domain" description="Cytochrome c" evidence="8">
    <location>
        <begin position="108"/>
        <end position="189"/>
    </location>
</feature>
<evidence type="ECO:0000256" key="4">
    <source>
        <dbReference type="ARBA" id="ARBA00022982"/>
    </source>
</evidence>